<comment type="caution">
    <text evidence="1">The sequence shown here is derived from an EMBL/GenBank/DDBJ whole genome shotgun (WGS) entry which is preliminary data.</text>
</comment>
<dbReference type="AlphaFoldDB" id="A0A7J9PGA6"/>
<evidence type="ECO:0000313" key="1">
    <source>
        <dbReference type="EMBL" id="MBA2861834.1"/>
    </source>
</evidence>
<protein>
    <submittedName>
        <fullName evidence="1">Uncharacterized protein</fullName>
    </submittedName>
</protein>
<reference evidence="1 2" key="1">
    <citation type="submission" date="2020-07" db="EMBL/GenBank/DDBJ databases">
        <title>Genomic Encyclopedia of Type Strains, Phase IV (KMG-V): Genome sequencing to study the core and pangenomes of soil and plant-associated prokaryotes.</title>
        <authorList>
            <person name="Whitman W."/>
        </authorList>
    </citation>
    <scope>NUCLEOTIDE SEQUENCE [LARGE SCALE GENOMIC DNA]</scope>
    <source>
        <strain evidence="1 2">C8</strain>
    </source>
</reference>
<name>A0A7J9PGA6_METMI</name>
<dbReference type="Proteomes" id="UP000533207">
    <property type="component" value="Unassembled WGS sequence"/>
</dbReference>
<accession>A0A7J9PGA6</accession>
<evidence type="ECO:0000313" key="2">
    <source>
        <dbReference type="Proteomes" id="UP000533207"/>
    </source>
</evidence>
<sequence length="32" mass="3669">MSLNGSIRVHPHNWITVDMLEVTVVSNCRFVN</sequence>
<gene>
    <name evidence="1" type="ORF">HNP90_000713</name>
</gene>
<proteinExistence type="predicted"/>
<organism evidence="1 2">
    <name type="scientific">Methanococcus maripaludis</name>
    <name type="common">Methanococcus deltae</name>
    <dbReference type="NCBI Taxonomy" id="39152"/>
    <lineage>
        <taxon>Archaea</taxon>
        <taxon>Methanobacteriati</taxon>
        <taxon>Methanobacteriota</taxon>
        <taxon>Methanomada group</taxon>
        <taxon>Methanococci</taxon>
        <taxon>Methanococcales</taxon>
        <taxon>Methanococcaceae</taxon>
        <taxon>Methanococcus</taxon>
    </lineage>
</organism>
<dbReference type="EMBL" id="JACDUL010000002">
    <property type="protein sequence ID" value="MBA2861834.1"/>
    <property type="molecule type" value="Genomic_DNA"/>
</dbReference>